<organism evidence="3 4">
    <name type="scientific">Clonorchis sinensis</name>
    <name type="common">Chinese liver fluke</name>
    <dbReference type="NCBI Taxonomy" id="79923"/>
    <lineage>
        <taxon>Eukaryota</taxon>
        <taxon>Metazoa</taxon>
        <taxon>Spiralia</taxon>
        <taxon>Lophotrochozoa</taxon>
        <taxon>Platyhelminthes</taxon>
        <taxon>Trematoda</taxon>
        <taxon>Digenea</taxon>
        <taxon>Opisthorchiida</taxon>
        <taxon>Opisthorchiata</taxon>
        <taxon>Opisthorchiidae</taxon>
        <taxon>Clonorchis</taxon>
    </lineage>
</organism>
<feature type="non-terminal residue" evidence="3">
    <location>
        <position position="1"/>
    </location>
</feature>
<dbReference type="Proteomes" id="UP000008909">
    <property type="component" value="Unassembled WGS sequence"/>
</dbReference>
<dbReference type="Pfam" id="PF13893">
    <property type="entry name" value="RRM_5"/>
    <property type="match status" value="1"/>
</dbReference>
<evidence type="ECO:0000313" key="4">
    <source>
        <dbReference type="Proteomes" id="UP000008909"/>
    </source>
</evidence>
<dbReference type="InterPro" id="IPR035979">
    <property type="entry name" value="RBD_domain_sf"/>
</dbReference>
<dbReference type="EMBL" id="DF144949">
    <property type="protein sequence ID" value="GAA57676.1"/>
    <property type="molecule type" value="Genomic_DNA"/>
</dbReference>
<feature type="domain" description="RRM" evidence="2">
    <location>
        <begin position="1"/>
        <end position="58"/>
    </location>
</feature>
<dbReference type="PANTHER" id="PTHR15592">
    <property type="entry name" value="MATRIN 3/NUCLEAR PROTEIN 220-RELATED"/>
    <property type="match status" value="1"/>
</dbReference>
<dbReference type="AlphaFoldDB" id="G7YXJ6"/>
<evidence type="ECO:0000256" key="1">
    <source>
        <dbReference type="PROSITE-ProRule" id="PRU00176"/>
    </source>
</evidence>
<dbReference type="Gene3D" id="3.30.70.330">
    <property type="match status" value="2"/>
</dbReference>
<name>G7YXJ6_CLOSI</name>
<dbReference type="InterPro" id="IPR000504">
    <property type="entry name" value="RRM_dom"/>
</dbReference>
<dbReference type="GO" id="GO:1990904">
    <property type="term" value="C:ribonucleoprotein complex"/>
    <property type="evidence" value="ECO:0007669"/>
    <property type="project" value="UniProtKB-KW"/>
</dbReference>
<evidence type="ECO:0000259" key="2">
    <source>
        <dbReference type="PROSITE" id="PS50102"/>
    </source>
</evidence>
<dbReference type="Pfam" id="PF22976">
    <property type="entry name" value="RRM_10"/>
    <property type="match status" value="1"/>
</dbReference>
<dbReference type="InterPro" id="IPR012677">
    <property type="entry name" value="Nucleotide-bd_a/b_plait_sf"/>
</dbReference>
<keyword evidence="4" id="KW-1185">Reference proteome</keyword>
<dbReference type="GO" id="GO:0003723">
    <property type="term" value="F:RNA binding"/>
    <property type="evidence" value="ECO:0007669"/>
    <property type="project" value="UniProtKB-UniRule"/>
</dbReference>
<keyword evidence="1" id="KW-0694">RNA-binding</keyword>
<proteinExistence type="predicted"/>
<sequence>LFNLFCPYGNVIRVKFLHSTQGTAMVEMGDPESVDRLMDNLSGYTLMGSQLVIRRSKQNEVLNNTLPHKLFDGSPSFQDFSSSRNNRYTTMASASKNRLFKPSSTLHYWNCPLGFNLDDMRVICENLHAPLPSKFAAYTKGSGRSSSGLVEWDNESDALAALAIVNHHEIPNPDDGRHTFILKLSFAAESIRDTNH</sequence>
<reference key="2">
    <citation type="submission" date="2011-10" db="EMBL/GenBank/DDBJ databases">
        <title>The genome and transcriptome sequence of Clonorchis sinensis provide insights into the carcinogenic liver fluke.</title>
        <authorList>
            <person name="Wang X."/>
            <person name="Huang Y."/>
            <person name="Chen W."/>
            <person name="Liu H."/>
            <person name="Guo L."/>
            <person name="Chen Y."/>
            <person name="Luo F."/>
            <person name="Zhou W."/>
            <person name="Sun J."/>
            <person name="Mao Q."/>
            <person name="Liang P."/>
            <person name="Zhou C."/>
            <person name="Tian Y."/>
            <person name="Men J."/>
            <person name="Lv X."/>
            <person name="Huang L."/>
            <person name="Zhou J."/>
            <person name="Hu Y."/>
            <person name="Li R."/>
            <person name="Zhang F."/>
            <person name="Lei H."/>
            <person name="Li X."/>
            <person name="Hu X."/>
            <person name="Liang C."/>
            <person name="Xu J."/>
            <person name="Wu Z."/>
            <person name="Yu X."/>
        </authorList>
    </citation>
    <scope>NUCLEOTIDE SEQUENCE</scope>
    <source>
        <strain>Henan</strain>
    </source>
</reference>
<accession>G7YXJ6</accession>
<keyword evidence="3" id="KW-0687">Ribonucleoprotein</keyword>
<evidence type="ECO:0000313" key="3">
    <source>
        <dbReference type="EMBL" id="GAA57676.1"/>
    </source>
</evidence>
<reference evidence="3" key="1">
    <citation type="journal article" date="2011" name="Genome Biol.">
        <title>The draft genome of the carcinogenic human liver fluke Clonorchis sinensis.</title>
        <authorList>
            <person name="Wang X."/>
            <person name="Chen W."/>
            <person name="Huang Y."/>
            <person name="Sun J."/>
            <person name="Men J."/>
            <person name="Liu H."/>
            <person name="Luo F."/>
            <person name="Guo L."/>
            <person name="Lv X."/>
            <person name="Deng C."/>
            <person name="Zhou C."/>
            <person name="Fan Y."/>
            <person name="Li X."/>
            <person name="Huang L."/>
            <person name="Hu Y."/>
            <person name="Liang C."/>
            <person name="Hu X."/>
            <person name="Xu J."/>
            <person name="Yu X."/>
        </authorList>
    </citation>
    <scope>NUCLEOTIDE SEQUENCE [LARGE SCALE GENOMIC DNA]</scope>
    <source>
        <strain evidence="3">Henan</strain>
    </source>
</reference>
<gene>
    <name evidence="3" type="ORF">CLF_113064</name>
</gene>
<protein>
    <submittedName>
        <fullName evidence="3">Heterogeneous nuclear ribonucleoprotein L</fullName>
    </submittedName>
</protein>
<dbReference type="InterPro" id="IPR055204">
    <property type="entry name" value="HNRNPL_RRM"/>
</dbReference>
<dbReference type="SUPFAM" id="SSF54928">
    <property type="entry name" value="RNA-binding domain, RBD"/>
    <property type="match status" value="1"/>
</dbReference>
<dbReference type="PROSITE" id="PS50102">
    <property type="entry name" value="RRM"/>
    <property type="match status" value="1"/>
</dbReference>